<proteinExistence type="predicted"/>
<name>X1E3J1_9ZZZZ</name>
<dbReference type="EMBL" id="BART01029876">
    <property type="protein sequence ID" value="GAH11754.1"/>
    <property type="molecule type" value="Genomic_DNA"/>
</dbReference>
<dbReference type="AlphaFoldDB" id="X1E3J1"/>
<comment type="caution">
    <text evidence="1">The sequence shown here is derived from an EMBL/GenBank/DDBJ whole genome shotgun (WGS) entry which is preliminary data.</text>
</comment>
<reference evidence="1" key="1">
    <citation type="journal article" date="2014" name="Front. Microbiol.">
        <title>High frequency of phylogenetically diverse reductive dehalogenase-homologous genes in deep subseafloor sedimentary metagenomes.</title>
        <authorList>
            <person name="Kawai M."/>
            <person name="Futagami T."/>
            <person name="Toyoda A."/>
            <person name="Takaki Y."/>
            <person name="Nishi S."/>
            <person name="Hori S."/>
            <person name="Arai W."/>
            <person name="Tsubouchi T."/>
            <person name="Morono Y."/>
            <person name="Uchiyama I."/>
            <person name="Ito T."/>
            <person name="Fujiyama A."/>
            <person name="Inagaki F."/>
            <person name="Takami H."/>
        </authorList>
    </citation>
    <scope>NUCLEOTIDE SEQUENCE</scope>
    <source>
        <strain evidence="1">Expedition CK06-06</strain>
    </source>
</reference>
<evidence type="ECO:0000313" key="1">
    <source>
        <dbReference type="EMBL" id="GAH11754.1"/>
    </source>
</evidence>
<accession>X1E3J1</accession>
<feature type="non-terminal residue" evidence="1">
    <location>
        <position position="1"/>
    </location>
</feature>
<gene>
    <name evidence="1" type="ORF">S01H4_52317</name>
</gene>
<sequence length="265" mass="29673">IKPVVIDGRPEYIFVDGESELHQQTLPKFNFYQPIVVSQERYNDLSQVEGHLTVITRCGYALNTKGVNSDDLSSTERELGYTAKIPLTDNRFDYPINRITVDVVLESPFSSVNLRTGYEFPLAYYTVDSGNLYFTRSLDSVIFGSRQDFELEVSNNPLSTIYYRIYINFARIIPGTDAEGLQRNGLAQATSYAIMEYFNQYTFAQTTAEMICEIGYTEIMTLISTAISIPAAAAGSWAAQGLTQYMMGASVNVVKIGISQLIHHP</sequence>
<feature type="non-terminal residue" evidence="1">
    <location>
        <position position="265"/>
    </location>
</feature>
<organism evidence="1">
    <name type="scientific">marine sediment metagenome</name>
    <dbReference type="NCBI Taxonomy" id="412755"/>
    <lineage>
        <taxon>unclassified sequences</taxon>
        <taxon>metagenomes</taxon>
        <taxon>ecological metagenomes</taxon>
    </lineage>
</organism>
<protein>
    <submittedName>
        <fullName evidence="1">Uncharacterized protein</fullName>
    </submittedName>
</protein>